<dbReference type="PANTHER" id="PTHR30502:SF0">
    <property type="entry name" value="PHOSPHOENOLPYRUVATE CARBOXYLASE FAMILY PROTEIN"/>
    <property type="match status" value="1"/>
</dbReference>
<evidence type="ECO:0000313" key="5">
    <source>
        <dbReference type="EMBL" id="RDW56883.1"/>
    </source>
</evidence>
<evidence type="ECO:0000256" key="1">
    <source>
        <dbReference type="ARBA" id="ARBA00005568"/>
    </source>
</evidence>
<dbReference type="Proteomes" id="UP000256328">
    <property type="component" value="Unassembled WGS sequence"/>
</dbReference>
<dbReference type="InterPro" id="IPR050251">
    <property type="entry name" value="HpcH-HpaI_aldolase"/>
</dbReference>
<feature type="domain" description="HpcH/HpaI aldolase/citrate lyase" evidence="4">
    <location>
        <begin position="37"/>
        <end position="149"/>
    </location>
</feature>
<proteinExistence type="inferred from homology"/>
<organism evidence="5 6">
    <name type="scientific">Coleophoma crateriformis</name>
    <dbReference type="NCBI Taxonomy" id="565419"/>
    <lineage>
        <taxon>Eukaryota</taxon>
        <taxon>Fungi</taxon>
        <taxon>Dikarya</taxon>
        <taxon>Ascomycota</taxon>
        <taxon>Pezizomycotina</taxon>
        <taxon>Leotiomycetes</taxon>
        <taxon>Helotiales</taxon>
        <taxon>Dermateaceae</taxon>
        <taxon>Coleophoma</taxon>
    </lineage>
</organism>
<sequence>MCWRLNGWYQPVCFCPGAGRRWIYSESPGQWCDGRGVSTPWDAKAAIRICKNPGLGKRSVVGSLPQLDFTLVALFDTFEYINENASTVNLMIESQEGLRDVEAIASMEGADCLFIGSNDLSVELGVSGDYDSDIFPKAIARIAAAATKHDKILGISQSWDYALLWDRKTILLGQGLKAAGAAVLKSRED</sequence>
<evidence type="ECO:0000256" key="3">
    <source>
        <dbReference type="ARBA" id="ARBA00023239"/>
    </source>
</evidence>
<dbReference type="Pfam" id="PF03328">
    <property type="entry name" value="HpcH_HpaI"/>
    <property type="match status" value="1"/>
</dbReference>
<dbReference type="GO" id="GO:0016832">
    <property type="term" value="F:aldehyde-lyase activity"/>
    <property type="evidence" value="ECO:0007669"/>
    <property type="project" value="TreeGrafter"/>
</dbReference>
<keyword evidence="6" id="KW-1185">Reference proteome</keyword>
<keyword evidence="3" id="KW-0456">Lyase</keyword>
<evidence type="ECO:0000313" key="6">
    <source>
        <dbReference type="Proteomes" id="UP000256328"/>
    </source>
</evidence>
<name>A0A3D8Q4Z4_9HELO</name>
<reference evidence="5 6" key="1">
    <citation type="journal article" date="2018" name="IMA Fungus">
        <title>IMA Genome-F 9: Draft genome sequence of Annulohypoxylon stygium, Aspergillus mulundensis, Berkeleyomyces basicola (syn. Thielaviopsis basicola), Ceratocystis smalleyi, two Cercospora beticola strains, Coleophoma cylindrospora, Fusarium fracticaudum, Phialophora cf. hyalina, and Morchella septimelata.</title>
        <authorList>
            <person name="Wingfield B.D."/>
            <person name="Bills G.F."/>
            <person name="Dong Y."/>
            <person name="Huang W."/>
            <person name="Nel W.J."/>
            <person name="Swalarsk-Parry B.S."/>
            <person name="Vaghefi N."/>
            <person name="Wilken P.M."/>
            <person name="An Z."/>
            <person name="de Beer Z.W."/>
            <person name="De Vos L."/>
            <person name="Chen L."/>
            <person name="Duong T.A."/>
            <person name="Gao Y."/>
            <person name="Hammerbacher A."/>
            <person name="Kikkert J.R."/>
            <person name="Li Y."/>
            <person name="Li H."/>
            <person name="Li K."/>
            <person name="Li Q."/>
            <person name="Liu X."/>
            <person name="Ma X."/>
            <person name="Naidoo K."/>
            <person name="Pethybridge S.J."/>
            <person name="Sun J."/>
            <person name="Steenkamp E.T."/>
            <person name="van der Nest M.A."/>
            <person name="van Wyk S."/>
            <person name="Wingfield M.J."/>
            <person name="Xiong C."/>
            <person name="Yue Q."/>
            <person name="Zhang X."/>
        </authorList>
    </citation>
    <scope>NUCLEOTIDE SEQUENCE [LARGE SCALE GENOMIC DNA]</scope>
    <source>
        <strain evidence="5 6">BP5796</strain>
    </source>
</reference>
<gene>
    <name evidence="5" type="ORF">BP5796_12950</name>
</gene>
<accession>A0A3D8Q4Z4</accession>
<dbReference type="GO" id="GO:0046872">
    <property type="term" value="F:metal ion binding"/>
    <property type="evidence" value="ECO:0007669"/>
    <property type="project" value="UniProtKB-KW"/>
</dbReference>
<keyword evidence="2" id="KW-0479">Metal-binding</keyword>
<dbReference type="SUPFAM" id="SSF51621">
    <property type="entry name" value="Phosphoenolpyruvate/pyruvate domain"/>
    <property type="match status" value="1"/>
</dbReference>
<dbReference type="GO" id="GO:0005737">
    <property type="term" value="C:cytoplasm"/>
    <property type="evidence" value="ECO:0007669"/>
    <property type="project" value="TreeGrafter"/>
</dbReference>
<dbReference type="AlphaFoldDB" id="A0A3D8Q4Z4"/>
<dbReference type="InterPro" id="IPR040442">
    <property type="entry name" value="Pyrv_kinase-like_dom_sf"/>
</dbReference>
<evidence type="ECO:0000259" key="4">
    <source>
        <dbReference type="Pfam" id="PF03328"/>
    </source>
</evidence>
<dbReference type="OrthoDB" id="1621678at2759"/>
<dbReference type="Gene3D" id="3.20.20.60">
    <property type="entry name" value="Phosphoenolpyruvate-binding domains"/>
    <property type="match status" value="1"/>
</dbReference>
<dbReference type="EMBL" id="PDLN01000024">
    <property type="protein sequence ID" value="RDW56883.1"/>
    <property type="molecule type" value="Genomic_DNA"/>
</dbReference>
<comment type="caution">
    <text evidence="5">The sequence shown here is derived from an EMBL/GenBank/DDBJ whole genome shotgun (WGS) entry which is preliminary data.</text>
</comment>
<dbReference type="InterPro" id="IPR005000">
    <property type="entry name" value="Aldolase/citrate-lyase_domain"/>
</dbReference>
<evidence type="ECO:0000256" key="2">
    <source>
        <dbReference type="ARBA" id="ARBA00022723"/>
    </source>
</evidence>
<dbReference type="InterPro" id="IPR015813">
    <property type="entry name" value="Pyrv/PenolPyrv_kinase-like_dom"/>
</dbReference>
<dbReference type="PANTHER" id="PTHR30502">
    <property type="entry name" value="2-KETO-3-DEOXY-L-RHAMNONATE ALDOLASE"/>
    <property type="match status" value="1"/>
</dbReference>
<protein>
    <recommendedName>
        <fullName evidence="4">HpcH/HpaI aldolase/citrate lyase domain-containing protein</fullName>
    </recommendedName>
</protein>
<comment type="similarity">
    <text evidence="1">Belongs to the HpcH/HpaI aldolase family.</text>
</comment>